<dbReference type="AlphaFoldDB" id="A0AAV4GJW4"/>
<name>A0AAV4GJW4_9GAST</name>
<comment type="caution">
    <text evidence="1">The sequence shown here is derived from an EMBL/GenBank/DDBJ whole genome shotgun (WGS) entry which is preliminary data.</text>
</comment>
<evidence type="ECO:0000313" key="2">
    <source>
        <dbReference type="Proteomes" id="UP000762676"/>
    </source>
</evidence>
<dbReference type="PANTHER" id="PTHR45713:SF6">
    <property type="entry name" value="F5_8 TYPE C DOMAIN-CONTAINING PROTEIN"/>
    <property type="match status" value="1"/>
</dbReference>
<dbReference type="Gene3D" id="2.60.120.260">
    <property type="entry name" value="Galactose-binding domain-like"/>
    <property type="match status" value="1"/>
</dbReference>
<evidence type="ECO:0000313" key="1">
    <source>
        <dbReference type="EMBL" id="GFR85336.1"/>
    </source>
</evidence>
<gene>
    <name evidence="1" type="ORF">ElyMa_004171200</name>
</gene>
<sequence>MALKQVTKQSSTLDPWVSENAVDGQLSPEDNIEGQSTTCTHTKFESNSHTWTLTLSSDVSLLRIDIYNRVNKKTLCCKDRLRGFTLNAYKDNDVVFSYTDKTPEAQEVYHVTPQKKLSIAVNGILITSREDAEALTLCEVHVLGGQA</sequence>
<accession>A0AAV4GJW4</accession>
<organism evidence="1 2">
    <name type="scientific">Elysia marginata</name>
    <dbReference type="NCBI Taxonomy" id="1093978"/>
    <lineage>
        <taxon>Eukaryota</taxon>
        <taxon>Metazoa</taxon>
        <taxon>Spiralia</taxon>
        <taxon>Lophotrochozoa</taxon>
        <taxon>Mollusca</taxon>
        <taxon>Gastropoda</taxon>
        <taxon>Heterobranchia</taxon>
        <taxon>Euthyneura</taxon>
        <taxon>Panpulmonata</taxon>
        <taxon>Sacoglossa</taxon>
        <taxon>Placobranchoidea</taxon>
        <taxon>Plakobranchidae</taxon>
        <taxon>Elysia</taxon>
    </lineage>
</organism>
<dbReference type="SUPFAM" id="SSF49785">
    <property type="entry name" value="Galactose-binding domain-like"/>
    <property type="match status" value="1"/>
</dbReference>
<dbReference type="Pfam" id="PF22633">
    <property type="entry name" value="F5_F8_type_C_2"/>
    <property type="match status" value="1"/>
</dbReference>
<dbReference type="PANTHER" id="PTHR45713">
    <property type="entry name" value="FTP DOMAIN-CONTAINING PROTEIN"/>
    <property type="match status" value="1"/>
</dbReference>
<dbReference type="Proteomes" id="UP000762676">
    <property type="component" value="Unassembled WGS sequence"/>
</dbReference>
<proteinExistence type="predicted"/>
<dbReference type="EMBL" id="BMAT01008455">
    <property type="protein sequence ID" value="GFR85336.1"/>
    <property type="molecule type" value="Genomic_DNA"/>
</dbReference>
<reference evidence="1 2" key="1">
    <citation type="journal article" date="2021" name="Elife">
        <title>Chloroplast acquisition without the gene transfer in kleptoplastic sea slugs, Plakobranchus ocellatus.</title>
        <authorList>
            <person name="Maeda T."/>
            <person name="Takahashi S."/>
            <person name="Yoshida T."/>
            <person name="Shimamura S."/>
            <person name="Takaki Y."/>
            <person name="Nagai Y."/>
            <person name="Toyoda A."/>
            <person name="Suzuki Y."/>
            <person name="Arimoto A."/>
            <person name="Ishii H."/>
            <person name="Satoh N."/>
            <person name="Nishiyama T."/>
            <person name="Hasebe M."/>
            <person name="Maruyama T."/>
            <person name="Minagawa J."/>
            <person name="Obokata J."/>
            <person name="Shigenobu S."/>
        </authorList>
    </citation>
    <scope>NUCLEOTIDE SEQUENCE [LARGE SCALE GENOMIC DNA]</scope>
</reference>
<protein>
    <submittedName>
        <fullName evidence="1">Fucolectin-related protein</fullName>
    </submittedName>
</protein>
<dbReference type="InterPro" id="IPR008979">
    <property type="entry name" value="Galactose-bd-like_sf"/>
</dbReference>
<keyword evidence="2" id="KW-1185">Reference proteome</keyword>
<dbReference type="InterPro" id="IPR051941">
    <property type="entry name" value="BG_Antigen-Binding_Lectin"/>
</dbReference>